<dbReference type="GeneID" id="5235853"/>
<feature type="region of interest" description="Disordered" evidence="10">
    <location>
        <begin position="286"/>
        <end position="330"/>
    </location>
</feature>
<dbReference type="InParanoid" id="A5DTJ5"/>
<dbReference type="CDD" id="cd11659">
    <property type="entry name" value="SANT_CDC5_II"/>
    <property type="match status" value="1"/>
</dbReference>
<dbReference type="OrthoDB" id="1410009at2759"/>
<dbReference type="Gene3D" id="1.10.10.60">
    <property type="entry name" value="Homeodomain-like"/>
    <property type="match status" value="2"/>
</dbReference>
<dbReference type="SUPFAM" id="SSF46689">
    <property type="entry name" value="Homeodomain-like"/>
    <property type="match status" value="1"/>
</dbReference>
<proteinExistence type="inferred from homology"/>
<dbReference type="HOGENOM" id="CLU_009082_2_0_1"/>
<dbReference type="GO" id="GO:0045292">
    <property type="term" value="P:mRNA cis splicing, via spliceosome"/>
    <property type="evidence" value="ECO:0007669"/>
    <property type="project" value="EnsemblFungi"/>
</dbReference>
<dbReference type="AlphaFoldDB" id="A5DTJ5"/>
<evidence type="ECO:0000313" key="13">
    <source>
        <dbReference type="EMBL" id="EDK42503.1"/>
    </source>
</evidence>
<keyword evidence="4" id="KW-0677">Repeat</keyword>
<keyword evidence="2" id="KW-0507">mRNA processing</keyword>
<evidence type="ECO:0000313" key="14">
    <source>
        <dbReference type="Proteomes" id="UP000001996"/>
    </source>
</evidence>
<feature type="domain" description="Myb-like" evidence="11">
    <location>
        <begin position="2"/>
        <end position="53"/>
    </location>
</feature>
<keyword evidence="5" id="KW-0238">DNA-binding</keyword>
<evidence type="ECO:0000259" key="12">
    <source>
        <dbReference type="PROSITE" id="PS51294"/>
    </source>
</evidence>
<dbReference type="STRING" id="379508.A5DTJ5"/>
<dbReference type="GO" id="GO:0003677">
    <property type="term" value="F:DNA binding"/>
    <property type="evidence" value="ECO:0007669"/>
    <property type="project" value="UniProtKB-KW"/>
</dbReference>
<name>A5DTJ5_LODEL</name>
<dbReference type="GO" id="GO:0140602">
    <property type="term" value="C:nucleolar peripheral inclusion body"/>
    <property type="evidence" value="ECO:0007669"/>
    <property type="project" value="EnsemblFungi"/>
</dbReference>
<evidence type="ECO:0000256" key="1">
    <source>
        <dbReference type="ARBA" id="ARBA00010506"/>
    </source>
</evidence>
<feature type="compositionally biased region" description="Basic and acidic residues" evidence="10">
    <location>
        <begin position="308"/>
        <end position="317"/>
    </location>
</feature>
<dbReference type="PROSITE" id="PS51294">
    <property type="entry name" value="HTH_MYB"/>
    <property type="match status" value="2"/>
</dbReference>
<evidence type="ECO:0000256" key="7">
    <source>
        <dbReference type="ARBA" id="ARBA00023242"/>
    </source>
</evidence>
<dbReference type="KEGG" id="lel:PVL30_000656"/>
<evidence type="ECO:0000256" key="5">
    <source>
        <dbReference type="ARBA" id="ARBA00023125"/>
    </source>
</evidence>
<dbReference type="VEuPathDB" id="FungiDB:LELG_00681"/>
<keyword evidence="7" id="KW-0539">Nucleus</keyword>
<dbReference type="InterPro" id="IPR017930">
    <property type="entry name" value="Myb_dom"/>
</dbReference>
<dbReference type="eggNOG" id="KOG0050">
    <property type="taxonomic scope" value="Eukaryota"/>
</dbReference>
<reference evidence="13 14" key="1">
    <citation type="journal article" date="2009" name="Nature">
        <title>Evolution of pathogenicity and sexual reproduction in eight Candida genomes.</title>
        <authorList>
            <person name="Butler G."/>
            <person name="Rasmussen M.D."/>
            <person name="Lin M.F."/>
            <person name="Santos M.A."/>
            <person name="Sakthikumar S."/>
            <person name="Munro C.A."/>
            <person name="Rheinbay E."/>
            <person name="Grabherr M."/>
            <person name="Forche A."/>
            <person name="Reedy J.L."/>
            <person name="Agrafioti I."/>
            <person name="Arnaud M.B."/>
            <person name="Bates S."/>
            <person name="Brown A.J."/>
            <person name="Brunke S."/>
            <person name="Costanzo M.C."/>
            <person name="Fitzpatrick D.A."/>
            <person name="de Groot P.W."/>
            <person name="Harris D."/>
            <person name="Hoyer L.L."/>
            <person name="Hube B."/>
            <person name="Klis F.M."/>
            <person name="Kodira C."/>
            <person name="Lennard N."/>
            <person name="Logue M.E."/>
            <person name="Martin R."/>
            <person name="Neiman A.M."/>
            <person name="Nikolaou E."/>
            <person name="Quail M.A."/>
            <person name="Quinn J."/>
            <person name="Santos M.C."/>
            <person name="Schmitzberger F.F."/>
            <person name="Sherlock G."/>
            <person name="Shah P."/>
            <person name="Silverstein K.A."/>
            <person name="Skrzypek M.S."/>
            <person name="Soll D."/>
            <person name="Staggs R."/>
            <person name="Stansfield I."/>
            <person name="Stumpf M.P."/>
            <person name="Sudbery P.E."/>
            <person name="Srikantha T."/>
            <person name="Zeng Q."/>
            <person name="Berman J."/>
            <person name="Berriman M."/>
            <person name="Heitman J."/>
            <person name="Gow N.A."/>
            <person name="Lorenz M.C."/>
            <person name="Birren B.W."/>
            <person name="Kellis M."/>
            <person name="Cuomo C.A."/>
        </authorList>
    </citation>
    <scope>NUCLEOTIDE SEQUENCE [LARGE SCALE GENOMIC DNA]</scope>
    <source>
        <strain evidence="14">ATCC 11503 / BCRC 21390 / CBS 2605 / JCM 1781 / NBRC 1676 / NRRL YB-4239</strain>
    </source>
</reference>
<evidence type="ECO:0000256" key="3">
    <source>
        <dbReference type="ARBA" id="ARBA00022728"/>
    </source>
</evidence>
<accession>A5DTJ5</accession>
<keyword evidence="3" id="KW-0747">Spliceosome</keyword>
<dbReference type="Proteomes" id="UP000001996">
    <property type="component" value="Unassembled WGS sequence"/>
</dbReference>
<dbReference type="PANTHER" id="PTHR45885:SF1">
    <property type="entry name" value="CELL DIVISION CYCLE 5-LIKE PROTEIN"/>
    <property type="match status" value="1"/>
</dbReference>
<evidence type="ECO:0000256" key="10">
    <source>
        <dbReference type="SAM" id="MobiDB-lite"/>
    </source>
</evidence>
<dbReference type="EMBL" id="CH981524">
    <property type="protein sequence ID" value="EDK42503.1"/>
    <property type="molecule type" value="Genomic_DNA"/>
</dbReference>
<evidence type="ECO:0000256" key="2">
    <source>
        <dbReference type="ARBA" id="ARBA00022664"/>
    </source>
</evidence>
<dbReference type="CDD" id="cd00167">
    <property type="entry name" value="SANT"/>
    <property type="match status" value="1"/>
</dbReference>
<dbReference type="GO" id="GO:0000974">
    <property type="term" value="C:Prp19 complex"/>
    <property type="evidence" value="ECO:0007669"/>
    <property type="project" value="EnsemblFungi"/>
</dbReference>
<dbReference type="SMART" id="SM00717">
    <property type="entry name" value="SANT"/>
    <property type="match status" value="2"/>
</dbReference>
<gene>
    <name evidence="13" type="ORF">LELG_00681</name>
</gene>
<comment type="similarity">
    <text evidence="1">Belongs to the CEF1 family.</text>
</comment>
<evidence type="ECO:0000256" key="6">
    <source>
        <dbReference type="ARBA" id="ARBA00023187"/>
    </source>
</evidence>
<dbReference type="PROSITE" id="PS50090">
    <property type="entry name" value="MYB_LIKE"/>
    <property type="match status" value="2"/>
</dbReference>
<dbReference type="Pfam" id="PF00249">
    <property type="entry name" value="Myb_DNA-binding"/>
    <property type="match status" value="2"/>
</dbReference>
<keyword evidence="14" id="KW-1185">Reference proteome</keyword>
<protein>
    <recommendedName>
        <fullName evidence="8">Pre-mRNA-splicing factor CEF1</fullName>
    </recommendedName>
</protein>
<feature type="compositionally biased region" description="Polar residues" evidence="10">
    <location>
        <begin position="393"/>
        <end position="413"/>
    </location>
</feature>
<dbReference type="InterPro" id="IPR009057">
    <property type="entry name" value="Homeodomain-like_sf"/>
</dbReference>
<feature type="coiled-coil region" evidence="9">
    <location>
        <begin position="170"/>
        <end position="213"/>
    </location>
</feature>
<feature type="domain" description="HTH myb-type" evidence="12">
    <location>
        <begin position="58"/>
        <end position="107"/>
    </location>
</feature>
<dbReference type="InterPro" id="IPR047240">
    <property type="entry name" value="SANT_CDC5L_II"/>
</dbReference>
<dbReference type="PANTHER" id="PTHR45885">
    <property type="entry name" value="CELL DIVISION CYCLE 5-LIKE PROTEIN"/>
    <property type="match status" value="1"/>
</dbReference>
<dbReference type="GO" id="GO:0071014">
    <property type="term" value="C:post-mRNA release spliceosomal complex"/>
    <property type="evidence" value="ECO:0007669"/>
    <property type="project" value="EnsemblFungi"/>
</dbReference>
<feature type="domain" description="Myb-like" evidence="11">
    <location>
        <begin position="54"/>
        <end position="103"/>
    </location>
</feature>
<evidence type="ECO:0000256" key="4">
    <source>
        <dbReference type="ARBA" id="ARBA00022737"/>
    </source>
</evidence>
<keyword evidence="6" id="KW-0508">mRNA splicing</keyword>
<evidence type="ECO:0000259" key="11">
    <source>
        <dbReference type="PROSITE" id="PS50090"/>
    </source>
</evidence>
<keyword evidence="9" id="KW-0175">Coiled coil</keyword>
<feature type="domain" description="HTH myb-type" evidence="12">
    <location>
        <begin position="1"/>
        <end position="57"/>
    </location>
</feature>
<dbReference type="InterPro" id="IPR001005">
    <property type="entry name" value="SANT/Myb"/>
</dbReference>
<organism evidence="13 14">
    <name type="scientific">Lodderomyces elongisporus (strain ATCC 11503 / CBS 2605 / JCM 1781 / NBRC 1676 / NRRL YB-4239)</name>
    <name type="common">Yeast</name>
    <name type="synonym">Saccharomyces elongisporus</name>
    <dbReference type="NCBI Taxonomy" id="379508"/>
    <lineage>
        <taxon>Eukaryota</taxon>
        <taxon>Fungi</taxon>
        <taxon>Dikarya</taxon>
        <taxon>Ascomycota</taxon>
        <taxon>Saccharomycotina</taxon>
        <taxon>Pichiomycetes</taxon>
        <taxon>Debaryomycetaceae</taxon>
        <taxon>Candida/Lodderomyces clade</taxon>
        <taxon>Lodderomyces</taxon>
    </lineage>
</organism>
<feature type="region of interest" description="Disordered" evidence="10">
    <location>
        <begin position="393"/>
        <end position="429"/>
    </location>
</feature>
<evidence type="ECO:0000256" key="8">
    <source>
        <dbReference type="ARBA" id="ARBA00034837"/>
    </source>
</evidence>
<evidence type="ECO:0000256" key="9">
    <source>
        <dbReference type="SAM" id="Coils"/>
    </source>
</evidence>
<dbReference type="InterPro" id="IPR047242">
    <property type="entry name" value="CDC5L/Cef1"/>
</dbReference>
<sequence>MASYVRGGAWSNIEDEILKAAVQKYGTNQWARVSSLLPRKTDLQAKARWNEWLDPTINKSAWTALEDKKLIDLTKLLPNQWRTIASSLGRTATQCIERYQKLIEEAAGLPSNDLRLSGPGIETLPATGQQLLADVLLGADNGGDGSKVNANDPNFVAEAQPARPDEEDLEDDEREMLAEAKARLANTQGKKAKRKARERMLEESKRIALLQKRRDMKAAGLSISLKSKNKRAKKDVDYVNSIPFEVVPAQGPYDVSEEMHDNIIEANQFKSQVARRGISLKEVDDKIKTQQHQKKKFELNQNKKKRELKAEESKGDSSEPIQFKKRKTDGELTESYIQESTGERTEALMDPKALKPNKKLLPLLKGLFSRIPKALHEKGVPKFKFADEEEGANTDNAGEITNGSHAESLSNSGRRGLQEQREKHRPTQVAMQKLPIPTPSSASHIDNVKDNVKDSEEHVDSDLVTLIHAEMEKLISYDYENSKKDNRVWQIGSSLNDNYDSNGKKLKKRIDVEREGDDDNIYNQIYMEIEEELVKMKKEPHNITYELPKSFAIAKLVISKVRQLDQANEEMQTMLATSSQDFERRRKILLKEISRNQKVLMENSIALHVAKARSKDEMVQNSELQVALEGETERLYERLNVKQSKD</sequence>
<dbReference type="FunCoup" id="A5DTJ5">
    <property type="interactions" value="108"/>
</dbReference>
<dbReference type="GO" id="GO:0005829">
    <property type="term" value="C:cytosol"/>
    <property type="evidence" value="ECO:0007669"/>
    <property type="project" value="EnsemblFungi"/>
</dbReference>